<accession>A0ABP8USL9</accession>
<dbReference type="Gene3D" id="1.10.10.10">
    <property type="entry name" value="Winged helix-like DNA-binding domain superfamily/Winged helix DNA-binding domain"/>
    <property type="match status" value="1"/>
</dbReference>
<dbReference type="CDD" id="cd06171">
    <property type="entry name" value="Sigma70_r4"/>
    <property type="match status" value="1"/>
</dbReference>
<comment type="similarity">
    <text evidence="1">Belongs to the sigma-70 factor family. ECF subfamily.</text>
</comment>
<dbReference type="PANTHER" id="PTHR43133">
    <property type="entry name" value="RNA POLYMERASE ECF-TYPE SIGMA FACTO"/>
    <property type="match status" value="1"/>
</dbReference>
<reference evidence="9" key="1">
    <citation type="journal article" date="2019" name="Int. J. Syst. Evol. Microbiol.">
        <title>The Global Catalogue of Microorganisms (GCM) 10K type strain sequencing project: providing services to taxonomists for standard genome sequencing and annotation.</title>
        <authorList>
            <consortium name="The Broad Institute Genomics Platform"/>
            <consortium name="The Broad Institute Genome Sequencing Center for Infectious Disease"/>
            <person name="Wu L."/>
            <person name="Ma J."/>
        </authorList>
    </citation>
    <scope>NUCLEOTIDE SEQUENCE [LARGE SCALE GENOMIC DNA]</scope>
    <source>
        <strain evidence="9">JCM 17939</strain>
    </source>
</reference>
<keyword evidence="2" id="KW-0805">Transcription regulation</keyword>
<dbReference type="SUPFAM" id="SSF88946">
    <property type="entry name" value="Sigma2 domain of RNA polymerase sigma factors"/>
    <property type="match status" value="1"/>
</dbReference>
<dbReference type="InterPro" id="IPR013325">
    <property type="entry name" value="RNA_pol_sigma_r2"/>
</dbReference>
<keyword evidence="9" id="KW-1185">Reference proteome</keyword>
<evidence type="ECO:0000256" key="1">
    <source>
        <dbReference type="ARBA" id="ARBA00010641"/>
    </source>
</evidence>
<evidence type="ECO:0000256" key="2">
    <source>
        <dbReference type="ARBA" id="ARBA00023015"/>
    </source>
</evidence>
<dbReference type="InterPro" id="IPR014284">
    <property type="entry name" value="RNA_pol_sigma-70_dom"/>
</dbReference>
<feature type="domain" description="RNA polymerase sigma-70 region 2" evidence="6">
    <location>
        <begin position="14"/>
        <end position="78"/>
    </location>
</feature>
<dbReference type="PANTHER" id="PTHR43133:SF50">
    <property type="entry name" value="ECF RNA POLYMERASE SIGMA FACTOR SIGM"/>
    <property type="match status" value="1"/>
</dbReference>
<keyword evidence="4" id="KW-0238">DNA-binding</keyword>
<dbReference type="RefSeq" id="WP_345442327.1">
    <property type="nucleotide sequence ID" value="NZ_BAABHK010000024.1"/>
</dbReference>
<dbReference type="NCBIfam" id="TIGR02937">
    <property type="entry name" value="sigma70-ECF"/>
    <property type="match status" value="1"/>
</dbReference>
<dbReference type="NCBIfam" id="TIGR02983">
    <property type="entry name" value="SigE-fam_strep"/>
    <property type="match status" value="1"/>
</dbReference>
<dbReference type="InterPro" id="IPR036388">
    <property type="entry name" value="WH-like_DNA-bd_sf"/>
</dbReference>
<evidence type="ECO:0000259" key="6">
    <source>
        <dbReference type="Pfam" id="PF04542"/>
    </source>
</evidence>
<proteinExistence type="inferred from homology"/>
<dbReference type="Proteomes" id="UP001501442">
    <property type="component" value="Unassembled WGS sequence"/>
</dbReference>
<dbReference type="InterPro" id="IPR013249">
    <property type="entry name" value="RNA_pol_sigma70_r4_t2"/>
</dbReference>
<gene>
    <name evidence="8" type="ORF">GCM10023196_097870</name>
</gene>
<feature type="domain" description="RNA polymerase sigma factor 70 region 4 type 2" evidence="7">
    <location>
        <begin position="107"/>
        <end position="157"/>
    </location>
</feature>
<dbReference type="Gene3D" id="1.10.1740.10">
    <property type="match status" value="1"/>
</dbReference>
<evidence type="ECO:0000313" key="9">
    <source>
        <dbReference type="Proteomes" id="UP001501442"/>
    </source>
</evidence>
<comment type="caution">
    <text evidence="8">The sequence shown here is derived from an EMBL/GenBank/DDBJ whole genome shotgun (WGS) entry which is preliminary data.</text>
</comment>
<dbReference type="InterPro" id="IPR013324">
    <property type="entry name" value="RNA_pol_sigma_r3/r4-like"/>
</dbReference>
<sequence>MRAADEEAYTEYVTAKLPELHRIAYFLCKDAHRADDVLQTAITKLYVHWHRAREADDLDRYVRTMLIRSFLNEQRLRWARVRLTGAPHETPSPVAMAGPDVETRAVVHAALERVPPRQRAVLVLRFLCDLPVAEVAEILGCSQGNVKSQTARGLERLRKLLGEPIAAGLGGRS</sequence>
<evidence type="ECO:0000256" key="4">
    <source>
        <dbReference type="ARBA" id="ARBA00023125"/>
    </source>
</evidence>
<name>A0ABP8USL9_9ACTN</name>
<evidence type="ECO:0000256" key="3">
    <source>
        <dbReference type="ARBA" id="ARBA00023082"/>
    </source>
</evidence>
<dbReference type="Pfam" id="PF04542">
    <property type="entry name" value="Sigma70_r2"/>
    <property type="match status" value="1"/>
</dbReference>
<keyword evidence="3" id="KW-0731">Sigma factor</keyword>
<evidence type="ECO:0000256" key="5">
    <source>
        <dbReference type="ARBA" id="ARBA00023163"/>
    </source>
</evidence>
<dbReference type="InterPro" id="IPR039425">
    <property type="entry name" value="RNA_pol_sigma-70-like"/>
</dbReference>
<dbReference type="InterPro" id="IPR014325">
    <property type="entry name" value="RNA_pol_sigma-E_actinobac"/>
</dbReference>
<organism evidence="8 9">
    <name type="scientific">Actinoallomurus vinaceus</name>
    <dbReference type="NCBI Taxonomy" id="1080074"/>
    <lineage>
        <taxon>Bacteria</taxon>
        <taxon>Bacillati</taxon>
        <taxon>Actinomycetota</taxon>
        <taxon>Actinomycetes</taxon>
        <taxon>Streptosporangiales</taxon>
        <taxon>Thermomonosporaceae</taxon>
        <taxon>Actinoallomurus</taxon>
    </lineage>
</organism>
<keyword evidence="5" id="KW-0804">Transcription</keyword>
<dbReference type="SUPFAM" id="SSF88659">
    <property type="entry name" value="Sigma3 and sigma4 domains of RNA polymerase sigma factors"/>
    <property type="match status" value="1"/>
</dbReference>
<dbReference type="InterPro" id="IPR007627">
    <property type="entry name" value="RNA_pol_sigma70_r2"/>
</dbReference>
<evidence type="ECO:0000313" key="8">
    <source>
        <dbReference type="EMBL" id="GAA4638780.1"/>
    </source>
</evidence>
<dbReference type="EMBL" id="BAABHK010000024">
    <property type="protein sequence ID" value="GAA4638780.1"/>
    <property type="molecule type" value="Genomic_DNA"/>
</dbReference>
<evidence type="ECO:0000259" key="7">
    <source>
        <dbReference type="Pfam" id="PF08281"/>
    </source>
</evidence>
<dbReference type="Pfam" id="PF08281">
    <property type="entry name" value="Sigma70_r4_2"/>
    <property type="match status" value="1"/>
</dbReference>
<protein>
    <submittedName>
        <fullName evidence="8">SigE family RNA polymerase sigma factor</fullName>
    </submittedName>
</protein>